<name>A0A820DAG0_9BILA</name>
<reference evidence="1" key="1">
    <citation type="submission" date="2021-02" db="EMBL/GenBank/DDBJ databases">
        <authorList>
            <person name="Nowell W R."/>
        </authorList>
    </citation>
    <scope>NUCLEOTIDE SEQUENCE</scope>
</reference>
<comment type="caution">
    <text evidence="1">The sequence shown here is derived from an EMBL/GenBank/DDBJ whole genome shotgun (WGS) entry which is preliminary data.</text>
</comment>
<dbReference type="Proteomes" id="UP000663868">
    <property type="component" value="Unassembled WGS sequence"/>
</dbReference>
<accession>A0A820DAG0</accession>
<dbReference type="EMBL" id="CAJOBB010009335">
    <property type="protein sequence ID" value="CAF4225952.1"/>
    <property type="molecule type" value="Genomic_DNA"/>
</dbReference>
<evidence type="ECO:0000313" key="2">
    <source>
        <dbReference type="Proteomes" id="UP000663868"/>
    </source>
</evidence>
<organism evidence="1 2">
    <name type="scientific">Adineta steineri</name>
    <dbReference type="NCBI Taxonomy" id="433720"/>
    <lineage>
        <taxon>Eukaryota</taxon>
        <taxon>Metazoa</taxon>
        <taxon>Spiralia</taxon>
        <taxon>Gnathifera</taxon>
        <taxon>Rotifera</taxon>
        <taxon>Eurotatoria</taxon>
        <taxon>Bdelloidea</taxon>
        <taxon>Adinetida</taxon>
        <taxon>Adinetidae</taxon>
        <taxon>Adineta</taxon>
    </lineage>
</organism>
<dbReference type="AlphaFoldDB" id="A0A820DAG0"/>
<protein>
    <submittedName>
        <fullName evidence="1">Uncharacterized protein</fullName>
    </submittedName>
</protein>
<gene>
    <name evidence="1" type="ORF">KXQ929_LOCUS41463</name>
</gene>
<proteinExistence type="predicted"/>
<sequence length="265" mass="31070">DWLHIFLKKVRAPWVPDIRTNNFPDAEDEEPARSSVNLYEKDKSSSIYSNDHYDSLSSSIDNITIASRTQLSYLFSLDFIQSSANFIYPNVRIISSGYFSNQTNKNSIYIFSNTLSSTKNIPLIFLGSEYFLRKTINFDHIKFPLSTNEYLEPLVDLFLNRSQFIQEIPQLDNLSDYLYLPQSISALVFFDSLLTPSLRHQCYELRTKENKNKFTIKDLFVMSQRENNIIQINALNDKRYHAFKDQLTDIYYSNKIIKINSHTFI</sequence>
<feature type="non-terminal residue" evidence="1">
    <location>
        <position position="1"/>
    </location>
</feature>
<evidence type="ECO:0000313" key="1">
    <source>
        <dbReference type="EMBL" id="CAF4225952.1"/>
    </source>
</evidence>